<gene>
    <name evidence="16" type="ORF">HGRIS_003465</name>
</gene>
<keyword evidence="9" id="KW-0460">Magnesium</keyword>
<evidence type="ECO:0000259" key="14">
    <source>
        <dbReference type="SMART" id="SM00484"/>
    </source>
</evidence>
<dbReference type="SMART" id="SM00484">
    <property type="entry name" value="XPGI"/>
    <property type="match status" value="1"/>
</dbReference>
<reference evidence="17" key="1">
    <citation type="submission" date="2024-06" db="EMBL/GenBank/DDBJ databases">
        <title>Multi-omics analyses provide insights into the biosynthesis of the anticancer antibiotic pleurotin in Hohenbuehelia grisea.</title>
        <authorList>
            <person name="Weaver J.A."/>
            <person name="Alberti F."/>
        </authorList>
    </citation>
    <scope>NUCLEOTIDE SEQUENCE [LARGE SCALE GENOMIC DNA]</scope>
    <source>
        <strain evidence="17">T-177</strain>
    </source>
</reference>
<name>A0ABR3JFJ0_9AGAR</name>
<feature type="compositionally biased region" description="Basic residues" evidence="13">
    <location>
        <begin position="1119"/>
        <end position="1130"/>
    </location>
</feature>
<feature type="compositionally biased region" description="Low complexity" evidence="13">
    <location>
        <begin position="1075"/>
        <end position="1090"/>
    </location>
</feature>
<dbReference type="InterPro" id="IPR006085">
    <property type="entry name" value="XPG_DNA_repair_N"/>
</dbReference>
<keyword evidence="10" id="KW-0234">DNA repair</keyword>
<keyword evidence="7" id="KW-0227">DNA damage</keyword>
<dbReference type="SUPFAM" id="SSF47807">
    <property type="entry name" value="5' to 3' exonuclease, C-terminal subdomain"/>
    <property type="match status" value="1"/>
</dbReference>
<dbReference type="EMBL" id="JASNQZ010000007">
    <property type="protein sequence ID" value="KAL0954498.1"/>
    <property type="molecule type" value="Genomic_DNA"/>
</dbReference>
<dbReference type="CDD" id="cd09904">
    <property type="entry name" value="H3TH_XPG"/>
    <property type="match status" value="1"/>
</dbReference>
<feature type="compositionally biased region" description="Pro residues" evidence="13">
    <location>
        <begin position="583"/>
        <end position="593"/>
    </location>
</feature>
<comment type="subcellular location">
    <subcellularLocation>
        <location evidence="2">Nucleus</location>
    </subcellularLocation>
</comment>
<evidence type="ECO:0008006" key="18">
    <source>
        <dbReference type="Google" id="ProtNLM"/>
    </source>
</evidence>
<evidence type="ECO:0000256" key="1">
    <source>
        <dbReference type="ARBA" id="ARBA00001946"/>
    </source>
</evidence>
<evidence type="ECO:0000313" key="16">
    <source>
        <dbReference type="EMBL" id="KAL0954498.1"/>
    </source>
</evidence>
<feature type="region of interest" description="Disordered" evidence="13">
    <location>
        <begin position="1068"/>
        <end position="1152"/>
    </location>
</feature>
<dbReference type="InterPro" id="IPR019974">
    <property type="entry name" value="XPG_CS"/>
</dbReference>
<keyword evidence="17" id="KW-1185">Reference proteome</keyword>
<keyword evidence="12" id="KW-0175">Coiled coil</keyword>
<evidence type="ECO:0000256" key="13">
    <source>
        <dbReference type="SAM" id="MobiDB-lite"/>
    </source>
</evidence>
<dbReference type="PROSITE" id="PS00842">
    <property type="entry name" value="XPG_2"/>
    <property type="match status" value="1"/>
</dbReference>
<evidence type="ECO:0000256" key="5">
    <source>
        <dbReference type="ARBA" id="ARBA00022723"/>
    </source>
</evidence>
<feature type="region of interest" description="Disordered" evidence="13">
    <location>
        <begin position="582"/>
        <end position="609"/>
    </location>
</feature>
<dbReference type="InterPro" id="IPR008918">
    <property type="entry name" value="HhH2"/>
</dbReference>
<dbReference type="SMART" id="SM00485">
    <property type="entry name" value="XPGN"/>
    <property type="match status" value="1"/>
</dbReference>
<keyword evidence="5" id="KW-0479">Metal-binding</keyword>
<protein>
    <recommendedName>
        <fullName evidence="18">PIN domain-like protein</fullName>
    </recommendedName>
</protein>
<proteinExistence type="inferred from homology"/>
<dbReference type="InterPro" id="IPR006084">
    <property type="entry name" value="XPG/Rad2"/>
</dbReference>
<evidence type="ECO:0000256" key="9">
    <source>
        <dbReference type="ARBA" id="ARBA00022842"/>
    </source>
</evidence>
<keyword evidence="6" id="KW-0255">Endonuclease</keyword>
<dbReference type="InterPro" id="IPR036279">
    <property type="entry name" value="5-3_exonuclease_C_sf"/>
</dbReference>
<feature type="domain" description="XPG N-terminal" evidence="15">
    <location>
        <begin position="1"/>
        <end position="98"/>
    </location>
</feature>
<evidence type="ECO:0000256" key="4">
    <source>
        <dbReference type="ARBA" id="ARBA00022722"/>
    </source>
</evidence>
<evidence type="ECO:0000256" key="8">
    <source>
        <dbReference type="ARBA" id="ARBA00022801"/>
    </source>
</evidence>
<dbReference type="Gene3D" id="3.40.50.1010">
    <property type="entry name" value="5'-nuclease"/>
    <property type="match status" value="2"/>
</dbReference>
<evidence type="ECO:0000256" key="12">
    <source>
        <dbReference type="SAM" id="Coils"/>
    </source>
</evidence>
<keyword evidence="4" id="KW-0540">Nuclease</keyword>
<feature type="domain" description="XPG-I" evidence="14">
    <location>
        <begin position="812"/>
        <end position="881"/>
    </location>
</feature>
<evidence type="ECO:0000313" key="17">
    <source>
        <dbReference type="Proteomes" id="UP001556367"/>
    </source>
</evidence>
<sequence length="1152" mass="126884">MGVKSLWSLLTPVGRPVMLETVEGKTMAIDSSIWIYQFQATMRDKEGRGLVNAHVLGFLRRITKLLFYGIKPVFVFDGGAPALKRATITERKKKKAGAAASHAKVAERLLAVQLRREALNHVEGIKSAKSAKGKGKAPSGPVIVDEDTVYLEDLDPSVPRMPQTPSRQVESSKSSPAKASSSKRNKFHDHDPYSLPVLDMHDAIAEATQSGAPDPRLATEDELQAFIEDMRPEDFDVTSPAFRELSTEVQYEIIGDLRLKSRQTSYYRLQNMLRSAPTPLDFSKQQIINLKQRNALTQQLLTTTDSIGKAHISIPVRIASERNREYVLVKNEDAQGGWILGIRDQGTQDKPIEIDQDSDKAADSDSDGDMEEVSIPSKSTADPDLRRYQREMALSAIGDRYVPKKLAPLTTKPVRKAQPLFDLSDEDMEEYTTAAYGRPEEDEDDQMLAYAIQASIEAPQASSKHNVVSPPKPVSPKLDRYPHLASPQASSSMKPITPKLTRTLTSSSTSKQLFADPHISPQAQLESLAYSTRLETALSIGGAGPSRTATHLGALTRRISSEKAEELELEYISDSEVVVLPRSPEPLEPPSPPAIVAQASQQDTESDSDEDMEEVLPIPTVPQLPATPPSPHISENGGLLHASTPTELPPLGLNTSTRLLGITPELSVAPLIAPAGIRTSERQASLPPVIAHTPSPELIQSTSQAIVEELVDSPLPSRSPSPNLHLPGAEPQVSRPSSPVEEDWDAAQEMDAHGEEAEFARFVSQVHGKDIDDVRREIDDEIKTLNQQRKAAMRDSEDITQQMVTQIMTMLRLFGIPYITAPMEAEAQCATLVELGLVEGIITDDSDVFLFGGKRVFKNMFNQSKTVECFLLTDLSRELGLSRSVLIRLAYLLGSDYVDGLPGVGPVVAMELLEEFPGDDGLHKFKDWWLKVQTGKDRPEDSKTKFRQRFKKKFKDLYLPQDWPNPAVRDAYYHPTVDDSEEPFKWGLPDLDALRLFLREELGWQQPKVDELLLPIIQKMGKRAQAAALNKQGNLNEFMDVGGATGNYAPRKRTAYASKRLQKVVSDFRKKQQQVSESVASEESASGPGSEFEEGPAKKKPKAVRAPSKATGPTAGVSRRGKRGRGRGRGRVSGTRTPHTHDATETSDASVN</sequence>
<dbReference type="Pfam" id="PF00867">
    <property type="entry name" value="XPG_I"/>
    <property type="match status" value="1"/>
</dbReference>
<comment type="caution">
    <text evidence="16">The sequence shown here is derived from an EMBL/GenBank/DDBJ whole genome shotgun (WGS) entry which is preliminary data.</text>
</comment>
<evidence type="ECO:0000256" key="2">
    <source>
        <dbReference type="ARBA" id="ARBA00004123"/>
    </source>
</evidence>
<feature type="compositionally biased region" description="Basic and acidic residues" evidence="13">
    <location>
        <begin position="348"/>
        <end position="363"/>
    </location>
</feature>
<dbReference type="CDD" id="cd09868">
    <property type="entry name" value="PIN_XPG_RAD2"/>
    <property type="match status" value="2"/>
</dbReference>
<evidence type="ECO:0000256" key="11">
    <source>
        <dbReference type="ARBA" id="ARBA00023242"/>
    </source>
</evidence>
<dbReference type="SMART" id="SM00279">
    <property type="entry name" value="HhH2"/>
    <property type="match status" value="1"/>
</dbReference>
<dbReference type="Proteomes" id="UP001556367">
    <property type="component" value="Unassembled WGS sequence"/>
</dbReference>
<dbReference type="PANTHER" id="PTHR16171">
    <property type="entry name" value="DNA REPAIR PROTEIN COMPLEMENTING XP-G CELLS-RELATED"/>
    <property type="match status" value="1"/>
</dbReference>
<dbReference type="PROSITE" id="PS00841">
    <property type="entry name" value="XPG_1"/>
    <property type="match status" value="1"/>
</dbReference>
<evidence type="ECO:0000259" key="15">
    <source>
        <dbReference type="SMART" id="SM00485"/>
    </source>
</evidence>
<dbReference type="SUPFAM" id="SSF88723">
    <property type="entry name" value="PIN domain-like"/>
    <property type="match status" value="1"/>
</dbReference>
<evidence type="ECO:0000256" key="6">
    <source>
        <dbReference type="ARBA" id="ARBA00022759"/>
    </source>
</evidence>
<dbReference type="InterPro" id="IPR006086">
    <property type="entry name" value="XPG-I_dom"/>
</dbReference>
<dbReference type="PRINTS" id="PR00853">
    <property type="entry name" value="XPGRADSUPER"/>
</dbReference>
<dbReference type="PRINTS" id="PR00066">
    <property type="entry name" value="XRODRMPGMNTG"/>
</dbReference>
<dbReference type="Gene3D" id="1.10.150.20">
    <property type="entry name" value="5' to 3' exonuclease, C-terminal subdomain"/>
    <property type="match status" value="1"/>
</dbReference>
<accession>A0ABR3JFJ0</accession>
<dbReference type="PANTHER" id="PTHR16171:SF7">
    <property type="entry name" value="DNA REPAIR PROTEIN RAD2"/>
    <property type="match status" value="1"/>
</dbReference>
<comment type="similarity">
    <text evidence="3">Belongs to the XPG/RAD2 endonuclease family. XPG subfamily.</text>
</comment>
<keyword evidence="8" id="KW-0378">Hydrolase</keyword>
<feature type="region of interest" description="Disordered" evidence="13">
    <location>
        <begin position="348"/>
        <end position="386"/>
    </location>
</feature>
<feature type="coiled-coil region" evidence="12">
    <location>
        <begin position="771"/>
        <end position="802"/>
    </location>
</feature>
<feature type="region of interest" description="Disordered" evidence="13">
    <location>
        <begin position="713"/>
        <end position="744"/>
    </location>
</feature>
<organism evidence="16 17">
    <name type="scientific">Hohenbuehelia grisea</name>
    <dbReference type="NCBI Taxonomy" id="104357"/>
    <lineage>
        <taxon>Eukaryota</taxon>
        <taxon>Fungi</taxon>
        <taxon>Dikarya</taxon>
        <taxon>Basidiomycota</taxon>
        <taxon>Agaricomycotina</taxon>
        <taxon>Agaricomycetes</taxon>
        <taxon>Agaricomycetidae</taxon>
        <taxon>Agaricales</taxon>
        <taxon>Pleurotineae</taxon>
        <taxon>Pleurotaceae</taxon>
        <taxon>Hohenbuehelia</taxon>
    </lineage>
</organism>
<evidence type="ECO:0000256" key="3">
    <source>
        <dbReference type="ARBA" id="ARBA00005283"/>
    </source>
</evidence>
<evidence type="ECO:0000256" key="7">
    <source>
        <dbReference type="ARBA" id="ARBA00022763"/>
    </source>
</evidence>
<dbReference type="InterPro" id="IPR029060">
    <property type="entry name" value="PIN-like_dom_sf"/>
</dbReference>
<feature type="compositionally biased region" description="Low complexity" evidence="13">
    <location>
        <begin position="713"/>
        <end position="727"/>
    </location>
</feature>
<comment type="cofactor">
    <cofactor evidence="1">
        <name>Mg(2+)</name>
        <dbReference type="ChEBI" id="CHEBI:18420"/>
    </cofactor>
</comment>
<dbReference type="Pfam" id="PF00752">
    <property type="entry name" value="XPG_N"/>
    <property type="match status" value="1"/>
</dbReference>
<dbReference type="InterPro" id="IPR001044">
    <property type="entry name" value="XPG/Rad2_eukaryotes"/>
</dbReference>
<keyword evidence="11" id="KW-0539">Nucleus</keyword>
<evidence type="ECO:0000256" key="10">
    <source>
        <dbReference type="ARBA" id="ARBA00023204"/>
    </source>
</evidence>
<feature type="region of interest" description="Disordered" evidence="13">
    <location>
        <begin position="155"/>
        <end position="195"/>
    </location>
</feature>
<feature type="compositionally biased region" description="Low complexity" evidence="13">
    <location>
        <begin position="171"/>
        <end position="180"/>
    </location>
</feature>